<organism evidence="2 3">
    <name type="scientific">Luteimonas salinilitoris</name>
    <dbReference type="NCBI Taxonomy" id="3237697"/>
    <lineage>
        <taxon>Bacteria</taxon>
        <taxon>Pseudomonadati</taxon>
        <taxon>Pseudomonadota</taxon>
        <taxon>Gammaproteobacteria</taxon>
        <taxon>Lysobacterales</taxon>
        <taxon>Lysobacteraceae</taxon>
        <taxon>Luteimonas</taxon>
    </lineage>
</organism>
<proteinExistence type="predicted"/>
<feature type="region of interest" description="Disordered" evidence="1">
    <location>
        <begin position="582"/>
        <end position="606"/>
    </location>
</feature>
<dbReference type="EMBL" id="JBFWIC010000008">
    <property type="protein sequence ID" value="MEZ0474590.1"/>
    <property type="molecule type" value="Genomic_DNA"/>
</dbReference>
<gene>
    <name evidence="2" type="ORF">AB6713_08155</name>
</gene>
<keyword evidence="3" id="KW-1185">Reference proteome</keyword>
<sequence>MTNKPDGKPPADKRRPVYVTSRLRYFDGEFLKTEDFVDEQNYHVDRQTRHEARLHAPGVLEGLRVWQTADQMSSLSVTVGIGSALDTEGNQILINRPTEVVLDPVAGDGDYIVDIKFDEMTTDPQPGSEGATRFTQEPGEMLAIGTSPRPGAVPLARVRVTGEVIDAIDTDYFSSSGPTQKYAGVKLPGPSGKEATLRVENVSDDPNGYPDDSGFNLPDYKVLLSASGGLEVDGPMTVSDTLMIQNTLDVTGLLTASGGLEVNDNGVLKFNNATRQMISLNDGSSSGIGTQTDTVYFRSNYGFAFYQGGTHNNDKQAPGTGGKHVLAIGNGGNVLIPKMLTIGQGENMDGPSDILEVHDTQDETALLFTVGRSKIDASIPLNAKGGLTVTGTATVSETLTADSSLNVTGLLTANGGFGVSSTKIYENGTMSIGHASSDSSHPLEVWDSSGNNLLVVTSTGINAKIELNAQAGLAVTGTATVSDTLTAKSSLNVTGLLTANGGFEVSSTQIYENGTMSIGHASSDSSHLLEVWDSSGNNLLAVTSTGINAKIELNAQAGLAVTGTATVSDTLTASEYTFPDSATLGDTPPMIKARRVPSGQGNDTGDDIERSELILFAGNDITDQYGPDAITLRAPALRLQTYNDASVEGIDNDAGCNDRLYIDPNGRVSIGKSYYPNNASNWLEVWDPSSTDSTCSAMLEVHNDVINTSVPLNAKAGLAVTGTATVSDTLTAQSSLNVTGLLTANDGLKVTGTVQMLGSWVEVNGSPYTISEDTTPTICNTTAAESDGFAVVRLSMNGDGDDARGWVELWTSPQGSGGDIRLGRCSNHQNSDKCVIQDNSVTAPIRKGDGWYVKGSCTQHDVVVSVYWIPFGNN</sequence>
<evidence type="ECO:0000313" key="3">
    <source>
        <dbReference type="Proteomes" id="UP001566331"/>
    </source>
</evidence>
<name>A0ABV4HT78_9GAMM</name>
<protein>
    <submittedName>
        <fullName evidence="2">Uncharacterized protein</fullName>
    </submittedName>
</protein>
<reference evidence="2 3" key="1">
    <citation type="submission" date="2024-07" db="EMBL/GenBank/DDBJ databases">
        <title>Luteimonas salilacus sp. nov., isolated from the shore soil of Salt Lake in Tibet of China.</title>
        <authorList>
            <person name="Zhang X."/>
            <person name="Li A."/>
        </authorList>
    </citation>
    <scope>NUCLEOTIDE SEQUENCE [LARGE SCALE GENOMIC DNA]</scope>
    <source>
        <strain evidence="2 3">B3-2-R+30</strain>
    </source>
</reference>
<evidence type="ECO:0000256" key="1">
    <source>
        <dbReference type="SAM" id="MobiDB-lite"/>
    </source>
</evidence>
<comment type="caution">
    <text evidence="2">The sequence shown here is derived from an EMBL/GenBank/DDBJ whole genome shotgun (WGS) entry which is preliminary data.</text>
</comment>
<accession>A0ABV4HT78</accession>
<dbReference type="RefSeq" id="WP_370563910.1">
    <property type="nucleotide sequence ID" value="NZ_JBFWIB010000005.1"/>
</dbReference>
<evidence type="ECO:0000313" key="2">
    <source>
        <dbReference type="EMBL" id="MEZ0474590.1"/>
    </source>
</evidence>
<dbReference type="Proteomes" id="UP001566331">
    <property type="component" value="Unassembled WGS sequence"/>
</dbReference>